<dbReference type="Proteomes" id="UP000019473">
    <property type="component" value="Unassembled WGS sequence"/>
</dbReference>
<keyword evidence="3" id="KW-1185">Reference proteome</keyword>
<feature type="region of interest" description="Disordered" evidence="1">
    <location>
        <begin position="1"/>
        <end position="89"/>
    </location>
</feature>
<proteinExistence type="predicted"/>
<dbReference type="OrthoDB" id="1918685at2759"/>
<dbReference type="EMBL" id="AMGW01000004">
    <property type="protein sequence ID" value="EXJ58765.1"/>
    <property type="molecule type" value="Genomic_DNA"/>
</dbReference>
<organism evidence="2 3">
    <name type="scientific">Cladophialophora yegresii CBS 114405</name>
    <dbReference type="NCBI Taxonomy" id="1182544"/>
    <lineage>
        <taxon>Eukaryota</taxon>
        <taxon>Fungi</taxon>
        <taxon>Dikarya</taxon>
        <taxon>Ascomycota</taxon>
        <taxon>Pezizomycotina</taxon>
        <taxon>Eurotiomycetes</taxon>
        <taxon>Chaetothyriomycetidae</taxon>
        <taxon>Chaetothyriales</taxon>
        <taxon>Herpotrichiellaceae</taxon>
        <taxon>Cladophialophora</taxon>
    </lineage>
</organism>
<dbReference type="VEuPathDB" id="FungiDB:A1O7_06195"/>
<dbReference type="GeneID" id="19180773"/>
<protein>
    <submittedName>
        <fullName evidence="2">Uncharacterized protein</fullName>
    </submittedName>
</protein>
<sequence length="341" mass="38616">MSTKYPSRVDQQALPAEYRSWPRKHDRRSAPRDARQSSFTGNKPRNVQDAESDDDGFDTFTVAQSQVDRRREALRQIQSSPAMEKKPTSRLAMLDEHSQVATQERFIAPFSPIRRTFQVEESKSQGHFQGDTVVLSEDIAAESVLPGSPPKLSAPQEQTQFLPFPQDSPHLPQGLKRSATTLASLLAVPTQKSYSCPPLFVLISWVSPSIIHRPNTPFPPKRHLKIHDPSISNRVSGLTVAVFVDALAFLPEVGTPALFKGLVMNRVRSREDVILNRYPLKVDSQKSERSALGDADSKGTEEDWFVSDEWKLIEMGYDVEHMKKWWGERNASRKDGERRDR</sequence>
<dbReference type="AlphaFoldDB" id="W9W1A2"/>
<evidence type="ECO:0000313" key="3">
    <source>
        <dbReference type="Proteomes" id="UP000019473"/>
    </source>
</evidence>
<name>W9W1A2_9EURO</name>
<accession>W9W1A2</accession>
<gene>
    <name evidence="2" type="ORF">A1O7_06195</name>
</gene>
<dbReference type="HOGENOM" id="CLU_813818_0_0_1"/>
<evidence type="ECO:0000313" key="2">
    <source>
        <dbReference type="EMBL" id="EXJ58765.1"/>
    </source>
</evidence>
<feature type="compositionally biased region" description="Polar residues" evidence="1">
    <location>
        <begin position="36"/>
        <end position="45"/>
    </location>
</feature>
<reference evidence="2 3" key="1">
    <citation type="submission" date="2013-03" db="EMBL/GenBank/DDBJ databases">
        <title>The Genome Sequence of Cladophialophora yegresii CBS 114405.</title>
        <authorList>
            <consortium name="The Broad Institute Genomics Platform"/>
            <person name="Cuomo C."/>
            <person name="de Hoog S."/>
            <person name="Gorbushina A."/>
            <person name="Walker B."/>
            <person name="Young S.K."/>
            <person name="Zeng Q."/>
            <person name="Gargeya S."/>
            <person name="Fitzgerald M."/>
            <person name="Haas B."/>
            <person name="Abouelleil A."/>
            <person name="Allen A.W."/>
            <person name="Alvarado L."/>
            <person name="Arachchi H.M."/>
            <person name="Berlin A.M."/>
            <person name="Chapman S.B."/>
            <person name="Gainer-Dewar J."/>
            <person name="Goldberg J."/>
            <person name="Griggs A."/>
            <person name="Gujja S."/>
            <person name="Hansen M."/>
            <person name="Howarth C."/>
            <person name="Imamovic A."/>
            <person name="Ireland A."/>
            <person name="Larimer J."/>
            <person name="McCowan C."/>
            <person name="Murphy C."/>
            <person name="Pearson M."/>
            <person name="Poon T.W."/>
            <person name="Priest M."/>
            <person name="Roberts A."/>
            <person name="Saif S."/>
            <person name="Shea T."/>
            <person name="Sisk P."/>
            <person name="Sykes S."/>
            <person name="Wortman J."/>
            <person name="Nusbaum C."/>
            <person name="Birren B."/>
        </authorList>
    </citation>
    <scope>NUCLEOTIDE SEQUENCE [LARGE SCALE GENOMIC DNA]</scope>
    <source>
        <strain evidence="2 3">CBS 114405</strain>
    </source>
</reference>
<dbReference type="RefSeq" id="XP_007758388.1">
    <property type="nucleotide sequence ID" value="XM_007760198.1"/>
</dbReference>
<evidence type="ECO:0000256" key="1">
    <source>
        <dbReference type="SAM" id="MobiDB-lite"/>
    </source>
</evidence>
<comment type="caution">
    <text evidence="2">The sequence shown here is derived from an EMBL/GenBank/DDBJ whole genome shotgun (WGS) entry which is preliminary data.</text>
</comment>